<feature type="region of interest" description="Disordered" evidence="1">
    <location>
        <begin position="155"/>
        <end position="259"/>
    </location>
</feature>
<feature type="compositionally biased region" description="Polar residues" evidence="1">
    <location>
        <begin position="246"/>
        <end position="258"/>
    </location>
</feature>
<sequence>MFSARQPLPDPPALPQSLVTSDLLNVKLNLEPSRLADSNLPPYSPVNVDRWTRSLVVRRSRINVDDGLFGEGTGVWYGVWPSGQLSSDGFDVSLPYAWWGLSSDESIIKAKALALFLTARGCPIDVTCLLAATLQVSSRYECDWTRSDLTINELTSQPAPFPPIPAAQPNHLHDASDSTKMSSSDVADVNIAGTSSDCPNRPPTPNSPSRGFRDQMTSVTTFGLPSPTPEIDSPEKVRKQEEHAQFPSQYGPNVNDHISPSPRVRAMAVSLRFSYVLTNNPQGHLIIGLGTPRDNGRLQYEQGE</sequence>
<dbReference type="EMBL" id="JBCAWK010000016">
    <property type="protein sequence ID" value="KAK8842972.1"/>
    <property type="molecule type" value="Genomic_DNA"/>
</dbReference>
<dbReference type="Proteomes" id="UP001388673">
    <property type="component" value="Unassembled WGS sequence"/>
</dbReference>
<comment type="caution">
    <text evidence="2">The sequence shown here is derived from an EMBL/GenBank/DDBJ whole genome shotgun (WGS) entry which is preliminary data.</text>
</comment>
<reference evidence="2 3" key="1">
    <citation type="journal article" date="2024" name="bioRxiv">
        <title>Comparative genomics of Cryptococcus and Kwoniella reveals pathogenesis evolution and contrasting karyotype dynamics via intercentromeric recombination or chromosome fusion.</title>
        <authorList>
            <person name="Coelho M.A."/>
            <person name="David-Palma M."/>
            <person name="Shea T."/>
            <person name="Bowers K."/>
            <person name="McGinley-Smith S."/>
            <person name="Mohammad A.W."/>
            <person name="Gnirke A."/>
            <person name="Yurkov A.M."/>
            <person name="Nowrousian M."/>
            <person name="Sun S."/>
            <person name="Cuomo C.A."/>
            <person name="Heitman J."/>
        </authorList>
    </citation>
    <scope>NUCLEOTIDE SEQUENCE [LARGE SCALE GENOMIC DNA]</scope>
    <source>
        <strain evidence="2 3">CBS 13917</strain>
    </source>
</reference>
<proteinExistence type="predicted"/>
<evidence type="ECO:0000313" key="3">
    <source>
        <dbReference type="Proteomes" id="UP001388673"/>
    </source>
</evidence>
<keyword evidence="3" id="KW-1185">Reference proteome</keyword>
<dbReference type="GeneID" id="92184451"/>
<protein>
    <submittedName>
        <fullName evidence="2">Uncharacterized protein</fullName>
    </submittedName>
</protein>
<feature type="compositionally biased region" description="Basic and acidic residues" evidence="1">
    <location>
        <begin position="233"/>
        <end position="244"/>
    </location>
</feature>
<evidence type="ECO:0000313" key="2">
    <source>
        <dbReference type="EMBL" id="KAK8842972.1"/>
    </source>
</evidence>
<gene>
    <name evidence="2" type="ORF">IAR55_007193</name>
</gene>
<evidence type="ECO:0000256" key="1">
    <source>
        <dbReference type="SAM" id="MobiDB-lite"/>
    </source>
</evidence>
<dbReference type="KEGG" id="kne:92184451"/>
<accession>A0AAW0YD33</accession>
<organism evidence="2 3">
    <name type="scientific">Kwoniella newhampshirensis</name>
    <dbReference type="NCBI Taxonomy" id="1651941"/>
    <lineage>
        <taxon>Eukaryota</taxon>
        <taxon>Fungi</taxon>
        <taxon>Dikarya</taxon>
        <taxon>Basidiomycota</taxon>
        <taxon>Agaricomycotina</taxon>
        <taxon>Tremellomycetes</taxon>
        <taxon>Tremellales</taxon>
        <taxon>Cryptococcaceae</taxon>
        <taxon>Kwoniella</taxon>
    </lineage>
</organism>
<dbReference type="AlphaFoldDB" id="A0AAW0YD33"/>
<dbReference type="RefSeq" id="XP_066799252.1">
    <property type="nucleotide sequence ID" value="XM_066950266.1"/>
</dbReference>
<name>A0AAW0YD33_9TREE</name>